<keyword evidence="3" id="KW-1185">Reference proteome</keyword>
<reference evidence="2" key="1">
    <citation type="submission" date="2022-12" db="EMBL/GenBank/DDBJ databases">
        <title>Bacterial isolates from different developmental stages of Nematostella vectensis.</title>
        <authorList>
            <person name="Fraune S."/>
        </authorList>
    </citation>
    <scope>NUCLEOTIDE SEQUENCE</scope>
    <source>
        <strain evidence="2">G21632-S1</strain>
    </source>
</reference>
<dbReference type="SMART" id="SM00421">
    <property type="entry name" value="HTH_LUXR"/>
    <property type="match status" value="1"/>
</dbReference>
<dbReference type="InterPro" id="IPR000792">
    <property type="entry name" value="Tscrpt_reg_LuxR_C"/>
</dbReference>
<dbReference type="RefSeq" id="WP_269403421.1">
    <property type="nucleotide sequence ID" value="NZ_JAPWGW010000006.1"/>
</dbReference>
<comment type="caution">
    <text evidence="2">The sequence shown here is derived from an EMBL/GenBank/DDBJ whole genome shotgun (WGS) entry which is preliminary data.</text>
</comment>
<evidence type="ECO:0000313" key="3">
    <source>
        <dbReference type="Proteomes" id="UP001083770"/>
    </source>
</evidence>
<dbReference type="SUPFAM" id="SSF46894">
    <property type="entry name" value="C-terminal effector domain of the bipartite response regulators"/>
    <property type="match status" value="1"/>
</dbReference>
<dbReference type="Proteomes" id="UP001083770">
    <property type="component" value="Unassembled WGS sequence"/>
</dbReference>
<feature type="domain" description="HTH luxR-type" evidence="1">
    <location>
        <begin position="190"/>
        <end position="247"/>
    </location>
</feature>
<dbReference type="EMBL" id="JAPWGW010000006">
    <property type="protein sequence ID" value="MCZ4299423.1"/>
    <property type="molecule type" value="Genomic_DNA"/>
</dbReference>
<proteinExistence type="predicted"/>
<organism evidence="2 3">
    <name type="scientific">Henriciella marina</name>
    <dbReference type="NCBI Taxonomy" id="453851"/>
    <lineage>
        <taxon>Bacteria</taxon>
        <taxon>Pseudomonadati</taxon>
        <taxon>Pseudomonadota</taxon>
        <taxon>Alphaproteobacteria</taxon>
        <taxon>Hyphomonadales</taxon>
        <taxon>Hyphomonadaceae</taxon>
        <taxon>Henriciella</taxon>
    </lineage>
</organism>
<dbReference type="GO" id="GO:0016787">
    <property type="term" value="F:hydrolase activity"/>
    <property type="evidence" value="ECO:0007669"/>
    <property type="project" value="UniProtKB-KW"/>
</dbReference>
<accession>A0ABT4LZ62</accession>
<protein>
    <submittedName>
        <fullName evidence="2">Alpha/beta hydrolase</fullName>
    </submittedName>
</protein>
<dbReference type="InterPro" id="IPR029058">
    <property type="entry name" value="AB_hydrolase_fold"/>
</dbReference>
<name>A0ABT4LZ62_9PROT</name>
<evidence type="ECO:0000259" key="1">
    <source>
        <dbReference type="SMART" id="SM00421"/>
    </source>
</evidence>
<dbReference type="InterPro" id="IPR036388">
    <property type="entry name" value="WH-like_DNA-bd_sf"/>
</dbReference>
<dbReference type="Gene3D" id="1.10.10.10">
    <property type="entry name" value="Winged helix-like DNA-binding domain superfamily/Winged helix DNA-binding domain"/>
    <property type="match status" value="1"/>
</dbReference>
<dbReference type="Gene3D" id="3.40.50.1820">
    <property type="entry name" value="alpha/beta hydrolase"/>
    <property type="match status" value="1"/>
</dbReference>
<dbReference type="InterPro" id="IPR016032">
    <property type="entry name" value="Sig_transdc_resp-reg_C-effctor"/>
</dbReference>
<sequence length="562" mass="61676">MSLKQRYFEMLGAAYEVPASTNQFDGFLDAAMAYFFDGDETGAIAPDVPRYSDIDDGLDAHANRIATLVSAAAVREGAASDTFHAILEISSGSEQVVGNKAAAQLMAREFPCTLVELPLDRSALHDIRRFMRPEPRKAQDRIILTSVETGLELRACLALIQRPNDHEGRVVVSLSYIDWSETLIERLRDAFGLTASESEVLEGYLANLKPKDIAARRMRALETVKVQSKSILRKTGCSRISDVVQLCASIAFLLRQLPQANRVRPAEAWVTPRDGLHTLNVAEGRQLAWYRVGAGRRPVLFVHGYLQGPFFTADFERWLTDADISLIAPSRPGFGYTCPSQSRKGFEKTVVEDALALVGSLSLDSVGLCIHQGGASHGFRIARALGDRAKRLLLIGGGIPIDEDRHLSHMDRQTRFAAIASRHAPSVMRMVMSVGLPVYRMRGPRAFLMTQFANAPTDLATLSDPRLFEVQALGLYHAVEQGGEAWVRDGASAMADWSDDLDSVSVPQVWLNAGDDPVISAEQVTQHLKERPNTVSRILSGHGTNILHTAADEILAELVRLA</sequence>
<evidence type="ECO:0000313" key="2">
    <source>
        <dbReference type="EMBL" id="MCZ4299423.1"/>
    </source>
</evidence>
<dbReference type="SUPFAM" id="SSF53474">
    <property type="entry name" value="alpha/beta-Hydrolases"/>
    <property type="match status" value="1"/>
</dbReference>
<gene>
    <name evidence="2" type="ORF">O4G74_15290</name>
</gene>
<keyword evidence="2" id="KW-0378">Hydrolase</keyword>